<evidence type="ECO:0000259" key="3">
    <source>
        <dbReference type="Pfam" id="PF00293"/>
    </source>
</evidence>
<accession>A0A1I6TI59</accession>
<protein>
    <submittedName>
        <fullName evidence="4">ADP-ribose pyrophosphatase YjhB, NUDIX family</fullName>
    </submittedName>
</protein>
<dbReference type="GO" id="GO:0016787">
    <property type="term" value="F:hydrolase activity"/>
    <property type="evidence" value="ECO:0007669"/>
    <property type="project" value="UniProtKB-KW"/>
</dbReference>
<dbReference type="CDD" id="cd04688">
    <property type="entry name" value="NUDIX_Hydrolase"/>
    <property type="match status" value="1"/>
</dbReference>
<organism evidence="4 5">
    <name type="scientific">Alloyangia pacifica</name>
    <dbReference type="NCBI Taxonomy" id="311180"/>
    <lineage>
        <taxon>Bacteria</taxon>
        <taxon>Pseudomonadati</taxon>
        <taxon>Pseudomonadota</taxon>
        <taxon>Alphaproteobacteria</taxon>
        <taxon>Rhodobacterales</taxon>
        <taxon>Roseobacteraceae</taxon>
        <taxon>Alloyangia</taxon>
    </lineage>
</organism>
<evidence type="ECO:0000313" key="5">
    <source>
        <dbReference type="Proteomes" id="UP000199392"/>
    </source>
</evidence>
<gene>
    <name evidence="4" type="ORF">SAMN04488050_10693</name>
</gene>
<feature type="domain" description="Nudix hydrolase" evidence="3">
    <location>
        <begin position="41"/>
        <end position="134"/>
    </location>
</feature>
<dbReference type="PROSITE" id="PS00893">
    <property type="entry name" value="NUDIX_BOX"/>
    <property type="match status" value="1"/>
</dbReference>
<proteinExistence type="predicted"/>
<dbReference type="InterPro" id="IPR000086">
    <property type="entry name" value="NUDIX_hydrolase_dom"/>
</dbReference>
<name>A0A1I6TI59_9RHOB</name>
<dbReference type="Pfam" id="PF00293">
    <property type="entry name" value="NUDIX"/>
    <property type="match status" value="1"/>
</dbReference>
<dbReference type="SUPFAM" id="SSF55811">
    <property type="entry name" value="Nudix"/>
    <property type="match status" value="1"/>
</dbReference>
<dbReference type="AlphaFoldDB" id="A0A1I6TI59"/>
<sequence>MTPWRPAPEIRFKALGLHWRDGKLLAAEVLDDAGRVKGVRPLGGSVEFGETAEAAVIREFREELGITVEVLGPPVMIENIYTHEGQLGHEVLAIFDVSFPAAAFAGETRIAFQEDNGTTCFAEWFALETLDLPDRPRLYPDGLKAHLLKAR</sequence>
<dbReference type="EMBL" id="FOZW01000006">
    <property type="protein sequence ID" value="SFS88841.1"/>
    <property type="molecule type" value="Genomic_DNA"/>
</dbReference>
<dbReference type="STRING" id="311180.SAMN04488050_10693"/>
<comment type="cofactor">
    <cofactor evidence="1">
        <name>Mg(2+)</name>
        <dbReference type="ChEBI" id="CHEBI:18420"/>
    </cofactor>
</comment>
<dbReference type="Gene3D" id="3.90.79.10">
    <property type="entry name" value="Nucleoside Triphosphate Pyrophosphohydrolase"/>
    <property type="match status" value="1"/>
</dbReference>
<dbReference type="InterPro" id="IPR015797">
    <property type="entry name" value="NUDIX_hydrolase-like_dom_sf"/>
</dbReference>
<dbReference type="InterPro" id="IPR020084">
    <property type="entry name" value="NUDIX_hydrolase_CS"/>
</dbReference>
<evidence type="ECO:0000256" key="2">
    <source>
        <dbReference type="ARBA" id="ARBA00022801"/>
    </source>
</evidence>
<evidence type="ECO:0000256" key="1">
    <source>
        <dbReference type="ARBA" id="ARBA00001946"/>
    </source>
</evidence>
<dbReference type="RefSeq" id="WP_092425284.1">
    <property type="nucleotide sequence ID" value="NZ_FNCL01000006.1"/>
</dbReference>
<keyword evidence="5" id="KW-1185">Reference proteome</keyword>
<keyword evidence="2" id="KW-0378">Hydrolase</keyword>
<dbReference type="OrthoDB" id="7376250at2"/>
<reference evidence="5" key="1">
    <citation type="submission" date="2016-10" db="EMBL/GenBank/DDBJ databases">
        <authorList>
            <person name="Varghese N."/>
            <person name="Submissions S."/>
        </authorList>
    </citation>
    <scope>NUCLEOTIDE SEQUENCE [LARGE SCALE GENOMIC DNA]</scope>
    <source>
        <strain evidence="5">DSM 26894</strain>
    </source>
</reference>
<evidence type="ECO:0000313" key="4">
    <source>
        <dbReference type="EMBL" id="SFS88841.1"/>
    </source>
</evidence>
<dbReference type="Proteomes" id="UP000199392">
    <property type="component" value="Unassembled WGS sequence"/>
</dbReference>